<gene>
    <name evidence="2" type="ORF">UPYG_G00229820</name>
</gene>
<dbReference type="AlphaFoldDB" id="A0ABD0WZB7"/>
<sequence length="94" mass="10565">MPNKLKKDKESSKSGKSSKSGHKNIHEGSNKKTVQPPTVQMMRVKPGSNSGVKRERRISASVFPISVNRELNKMPPLKGTPEMYMYTDKPHCLK</sequence>
<feature type="compositionally biased region" description="Basic and acidic residues" evidence="1">
    <location>
        <begin position="1"/>
        <end position="13"/>
    </location>
</feature>
<protein>
    <submittedName>
        <fullName evidence="2">Uncharacterized protein</fullName>
    </submittedName>
</protein>
<organism evidence="2 3">
    <name type="scientific">Umbra pygmaea</name>
    <name type="common">Eastern mudminnow</name>
    <dbReference type="NCBI Taxonomy" id="75934"/>
    <lineage>
        <taxon>Eukaryota</taxon>
        <taxon>Metazoa</taxon>
        <taxon>Chordata</taxon>
        <taxon>Craniata</taxon>
        <taxon>Vertebrata</taxon>
        <taxon>Euteleostomi</taxon>
        <taxon>Actinopterygii</taxon>
        <taxon>Neopterygii</taxon>
        <taxon>Teleostei</taxon>
        <taxon>Protacanthopterygii</taxon>
        <taxon>Esociformes</taxon>
        <taxon>Umbridae</taxon>
        <taxon>Umbra</taxon>
    </lineage>
</organism>
<feature type="region of interest" description="Disordered" evidence="1">
    <location>
        <begin position="72"/>
        <end position="94"/>
    </location>
</feature>
<evidence type="ECO:0000313" key="2">
    <source>
        <dbReference type="EMBL" id="KAL0969612.1"/>
    </source>
</evidence>
<accession>A0ABD0WZB7</accession>
<comment type="caution">
    <text evidence="2">The sequence shown here is derived from an EMBL/GenBank/DDBJ whole genome shotgun (WGS) entry which is preliminary data.</text>
</comment>
<name>A0ABD0WZB7_UMBPY</name>
<proteinExistence type="predicted"/>
<dbReference type="EMBL" id="JAGEUA010000007">
    <property type="protein sequence ID" value="KAL0969612.1"/>
    <property type="molecule type" value="Genomic_DNA"/>
</dbReference>
<reference evidence="2 3" key="1">
    <citation type="submission" date="2024-06" db="EMBL/GenBank/DDBJ databases">
        <authorList>
            <person name="Pan Q."/>
            <person name="Wen M."/>
            <person name="Jouanno E."/>
            <person name="Zahm M."/>
            <person name="Klopp C."/>
            <person name="Cabau C."/>
            <person name="Louis A."/>
            <person name="Berthelot C."/>
            <person name="Parey E."/>
            <person name="Roest Crollius H."/>
            <person name="Montfort J."/>
            <person name="Robinson-Rechavi M."/>
            <person name="Bouchez O."/>
            <person name="Lampietro C."/>
            <person name="Lopez Roques C."/>
            <person name="Donnadieu C."/>
            <person name="Postlethwait J."/>
            <person name="Bobe J."/>
            <person name="Verreycken H."/>
            <person name="Guiguen Y."/>
        </authorList>
    </citation>
    <scope>NUCLEOTIDE SEQUENCE [LARGE SCALE GENOMIC DNA]</scope>
    <source>
        <strain evidence="2">Up_M1</strain>
        <tissue evidence="2">Testis</tissue>
    </source>
</reference>
<evidence type="ECO:0000313" key="3">
    <source>
        <dbReference type="Proteomes" id="UP001557470"/>
    </source>
</evidence>
<keyword evidence="3" id="KW-1185">Reference proteome</keyword>
<dbReference type="Proteomes" id="UP001557470">
    <property type="component" value="Unassembled WGS sequence"/>
</dbReference>
<evidence type="ECO:0000256" key="1">
    <source>
        <dbReference type="SAM" id="MobiDB-lite"/>
    </source>
</evidence>
<feature type="region of interest" description="Disordered" evidence="1">
    <location>
        <begin position="1"/>
        <end position="57"/>
    </location>
</feature>